<dbReference type="Proteomes" id="UP000694620">
    <property type="component" value="Chromosome 12"/>
</dbReference>
<dbReference type="InterPro" id="IPR054716">
    <property type="entry name" value="Sol_Rieske_ferrdox_dom"/>
</dbReference>
<keyword evidence="3" id="KW-0408">Iron</keyword>
<dbReference type="AlphaFoldDB" id="A0A8C4SSQ6"/>
<keyword evidence="1" id="KW-0001">2Fe-2S</keyword>
<evidence type="ECO:0000259" key="5">
    <source>
        <dbReference type="PROSITE" id="PS51296"/>
    </source>
</evidence>
<organism evidence="6 7">
    <name type="scientific">Erpetoichthys calabaricus</name>
    <name type="common">Rope fish</name>
    <name type="synonym">Calamoichthys calabaricus</name>
    <dbReference type="NCBI Taxonomy" id="27687"/>
    <lineage>
        <taxon>Eukaryota</taxon>
        <taxon>Metazoa</taxon>
        <taxon>Chordata</taxon>
        <taxon>Craniata</taxon>
        <taxon>Vertebrata</taxon>
        <taxon>Euteleostomi</taxon>
        <taxon>Actinopterygii</taxon>
        <taxon>Polypteriformes</taxon>
        <taxon>Polypteridae</taxon>
        <taxon>Erpetoichthys</taxon>
    </lineage>
</organism>
<dbReference type="GO" id="GO:0051537">
    <property type="term" value="F:2 iron, 2 sulfur cluster binding"/>
    <property type="evidence" value="ECO:0007669"/>
    <property type="project" value="UniProtKB-KW"/>
</dbReference>
<dbReference type="InterPro" id="IPR017941">
    <property type="entry name" value="Rieske_2Fe-2S"/>
</dbReference>
<dbReference type="PANTHER" id="PTHR21496">
    <property type="entry name" value="FERREDOXIN-RELATED"/>
    <property type="match status" value="1"/>
</dbReference>
<keyword evidence="7" id="KW-1185">Reference proteome</keyword>
<name>A0A8C4SSQ6_ERPCA</name>
<dbReference type="PANTHER" id="PTHR21496:SF19">
    <property type="entry name" value="SI:CH211-212D10.2"/>
    <property type="match status" value="1"/>
</dbReference>
<evidence type="ECO:0000256" key="3">
    <source>
        <dbReference type="ARBA" id="ARBA00023004"/>
    </source>
</evidence>
<dbReference type="GO" id="GO:0046872">
    <property type="term" value="F:metal ion binding"/>
    <property type="evidence" value="ECO:0007669"/>
    <property type="project" value="UniProtKB-KW"/>
</dbReference>
<dbReference type="PROSITE" id="PS51296">
    <property type="entry name" value="RIESKE"/>
    <property type="match status" value="1"/>
</dbReference>
<reference evidence="6" key="1">
    <citation type="submission" date="2021-06" db="EMBL/GenBank/DDBJ databases">
        <authorList>
            <consortium name="Wellcome Sanger Institute Data Sharing"/>
        </authorList>
    </citation>
    <scope>NUCLEOTIDE SEQUENCE [LARGE SCALE GENOMIC DNA]</scope>
</reference>
<proteinExistence type="predicted"/>
<evidence type="ECO:0000256" key="4">
    <source>
        <dbReference type="ARBA" id="ARBA00023014"/>
    </source>
</evidence>
<evidence type="ECO:0000256" key="1">
    <source>
        <dbReference type="ARBA" id="ARBA00022714"/>
    </source>
</evidence>
<sequence length="132" mass="14437">MSFGDQVAGGDPGPESWRFIGPVPELTKTPCRVVHATLDRRICLFYINGCFFAMDARCAHSGGPLCEGDIEEVNGVLKVFCPWHDYDFSLHTGESQMGLKQPVFPVKVEDGSVYVKFNSPLSLTPLSAAAKE</sequence>
<dbReference type="SUPFAM" id="SSF50022">
    <property type="entry name" value="ISP domain"/>
    <property type="match status" value="1"/>
</dbReference>
<dbReference type="InterPro" id="IPR036922">
    <property type="entry name" value="Rieske_2Fe-2S_sf"/>
</dbReference>
<keyword evidence="4" id="KW-0411">Iron-sulfur</keyword>
<dbReference type="GeneTree" id="ENSGT00390000018225"/>
<evidence type="ECO:0000313" key="7">
    <source>
        <dbReference type="Proteomes" id="UP000694620"/>
    </source>
</evidence>
<gene>
    <name evidence="6" type="primary">si:ch211-212d10.2</name>
</gene>
<reference evidence="6" key="3">
    <citation type="submission" date="2025-09" db="UniProtKB">
        <authorList>
            <consortium name="Ensembl"/>
        </authorList>
    </citation>
    <scope>IDENTIFICATION</scope>
</reference>
<accession>A0A8C4SSQ6</accession>
<dbReference type="Pfam" id="PF22543">
    <property type="entry name" value="Rieske_4"/>
    <property type="match status" value="1"/>
</dbReference>
<dbReference type="Ensembl" id="ENSECRT00000021480.1">
    <property type="protein sequence ID" value="ENSECRP00000021026.1"/>
    <property type="gene ID" value="ENSECRG00000014163.1"/>
</dbReference>
<evidence type="ECO:0000256" key="2">
    <source>
        <dbReference type="ARBA" id="ARBA00022723"/>
    </source>
</evidence>
<feature type="domain" description="Rieske" evidence="5">
    <location>
        <begin position="17"/>
        <end position="115"/>
    </location>
</feature>
<protein>
    <submittedName>
        <fullName evidence="6">Si:ch211-212d10.2</fullName>
    </submittedName>
</protein>
<dbReference type="Gene3D" id="2.102.10.10">
    <property type="entry name" value="Rieske [2Fe-2S] iron-sulphur domain"/>
    <property type="match status" value="1"/>
</dbReference>
<reference evidence="6" key="2">
    <citation type="submission" date="2025-08" db="UniProtKB">
        <authorList>
            <consortium name="Ensembl"/>
        </authorList>
    </citation>
    <scope>IDENTIFICATION</scope>
</reference>
<evidence type="ECO:0000313" key="6">
    <source>
        <dbReference type="Ensembl" id="ENSECRP00000021026.1"/>
    </source>
</evidence>
<keyword evidence="2" id="KW-0479">Metal-binding</keyword>